<dbReference type="InterPro" id="IPR019632">
    <property type="entry name" value="DUF2497"/>
</dbReference>
<dbReference type="KEGG" id="mico:GDR74_10880"/>
<evidence type="ECO:0000256" key="1">
    <source>
        <dbReference type="SAM" id="MobiDB-lite"/>
    </source>
</evidence>
<reference evidence="2 3" key="1">
    <citation type="submission" date="2019-10" db="EMBL/GenBank/DDBJ databases">
        <title>Isolation, Identification of Microvirga thermotolerans HR1, a novel thermophilic bacterium and Comparative Genomics of the genus Microvirga.</title>
        <authorList>
            <person name="Li J."/>
            <person name="Zhang W."/>
            <person name="Lin M."/>
            <person name="Wang J."/>
        </authorList>
    </citation>
    <scope>NUCLEOTIDE SEQUENCE [LARGE SCALE GENOMIC DNA]</scope>
    <source>
        <strain evidence="2 3">HR1</strain>
    </source>
</reference>
<dbReference type="EMBL" id="CP045423">
    <property type="protein sequence ID" value="QFU16693.1"/>
    <property type="molecule type" value="Genomic_DNA"/>
</dbReference>
<feature type="region of interest" description="Disordered" evidence="1">
    <location>
        <begin position="30"/>
        <end position="75"/>
    </location>
</feature>
<gene>
    <name evidence="2" type="ORF">GDR74_10880</name>
</gene>
<dbReference type="Pfam" id="PF10691">
    <property type="entry name" value="DUF2497"/>
    <property type="match status" value="1"/>
</dbReference>
<feature type="region of interest" description="Disordered" evidence="1">
    <location>
        <begin position="110"/>
        <end position="129"/>
    </location>
</feature>
<evidence type="ECO:0000313" key="3">
    <source>
        <dbReference type="Proteomes" id="UP000325614"/>
    </source>
</evidence>
<dbReference type="Proteomes" id="UP000325614">
    <property type="component" value="Chromosome"/>
</dbReference>
<organism evidence="2 3">
    <name type="scientific">Microvirga thermotolerans</name>
    <dbReference type="NCBI Taxonomy" id="2651334"/>
    <lineage>
        <taxon>Bacteria</taxon>
        <taxon>Pseudomonadati</taxon>
        <taxon>Pseudomonadota</taxon>
        <taxon>Alphaproteobacteria</taxon>
        <taxon>Hyphomicrobiales</taxon>
        <taxon>Methylobacteriaceae</taxon>
        <taxon>Microvirga</taxon>
    </lineage>
</organism>
<proteinExistence type="predicted"/>
<protein>
    <submittedName>
        <fullName evidence="2">DUF2497 domain-containing protein</fullName>
    </submittedName>
</protein>
<name>A0A5P9JW81_9HYPH</name>
<accession>A0A5P9JW81</accession>
<keyword evidence="3" id="KW-1185">Reference proteome</keyword>
<evidence type="ECO:0000313" key="2">
    <source>
        <dbReference type="EMBL" id="QFU16693.1"/>
    </source>
</evidence>
<dbReference type="AlphaFoldDB" id="A0A5P9JW81"/>
<sequence>MRRMNAVSPKAHEPSMEEILASIRRIIADDQEGLQTPEADRGEAAPLRAVREARESQVIPLTPPDERDPSDPFDGVLAAMVDDIPASVAEFPQAKPAKVDGLELRSAAPVSGHAAPASPTAEVRGGAPARSVAGSQDALLSGAADACVADAFGRLGAAVAGRSSPATMEDFVAELLRPLLREWLDENLPPLVERLVRAEIERISRGVR</sequence>
<feature type="compositionally biased region" description="Basic and acidic residues" evidence="1">
    <location>
        <begin position="38"/>
        <end position="55"/>
    </location>
</feature>